<dbReference type="AlphaFoldDB" id="A0A109BC56"/>
<comment type="caution">
    <text evidence="1">The sequence shown here is derived from an EMBL/GenBank/DDBJ whole genome shotgun (WGS) entry which is preliminary data.</text>
</comment>
<reference evidence="1 2" key="1">
    <citation type="submission" date="2015-10" db="EMBL/GenBank/DDBJ databases">
        <title>Transcriptomic analysis of a linuron degrading triple-species bacterial consortium.</title>
        <authorList>
            <person name="Albers P."/>
        </authorList>
    </citation>
    <scope>NUCLEOTIDE SEQUENCE [LARGE SCALE GENOMIC DNA]</scope>
    <source>
        <strain evidence="1 2">WDL6</strain>
    </source>
</reference>
<dbReference type="STRING" id="121290.APY04_2715"/>
<evidence type="ECO:0008006" key="3">
    <source>
        <dbReference type="Google" id="ProtNLM"/>
    </source>
</evidence>
<dbReference type="PATRIC" id="fig|121290.4.peg.3"/>
<name>A0A109BC56_HYPSL</name>
<gene>
    <name evidence="1" type="ORF">APY04_2715</name>
</gene>
<dbReference type="NCBIfam" id="TIGR04123">
    <property type="entry name" value="P_estr_lig_assc"/>
    <property type="match status" value="1"/>
</dbReference>
<dbReference type="SUPFAM" id="SSF56300">
    <property type="entry name" value="Metallo-dependent phosphatases"/>
    <property type="match status" value="1"/>
</dbReference>
<dbReference type="InterPro" id="IPR026336">
    <property type="entry name" value="PdeM-like"/>
</dbReference>
<evidence type="ECO:0000313" key="2">
    <source>
        <dbReference type="Proteomes" id="UP000059074"/>
    </source>
</evidence>
<dbReference type="EMBL" id="LMTR01000078">
    <property type="protein sequence ID" value="KWT65477.1"/>
    <property type="molecule type" value="Genomic_DNA"/>
</dbReference>
<dbReference type="Gene3D" id="3.60.21.10">
    <property type="match status" value="1"/>
</dbReference>
<organism evidence="1 2">
    <name type="scientific">Hyphomicrobium sulfonivorans</name>
    <dbReference type="NCBI Taxonomy" id="121290"/>
    <lineage>
        <taxon>Bacteria</taxon>
        <taxon>Pseudomonadati</taxon>
        <taxon>Pseudomonadota</taxon>
        <taxon>Alphaproteobacteria</taxon>
        <taxon>Hyphomicrobiales</taxon>
        <taxon>Hyphomicrobiaceae</taxon>
        <taxon>Hyphomicrobium</taxon>
    </lineage>
</organism>
<dbReference type="OrthoDB" id="9795838at2"/>
<proteinExistence type="predicted"/>
<dbReference type="PANTHER" id="PTHR39323">
    <property type="entry name" value="BLR1149 PROTEIN"/>
    <property type="match status" value="1"/>
</dbReference>
<dbReference type="Proteomes" id="UP000059074">
    <property type="component" value="Unassembled WGS sequence"/>
</dbReference>
<evidence type="ECO:0000313" key="1">
    <source>
        <dbReference type="EMBL" id="KWT65477.1"/>
    </source>
</evidence>
<sequence>MLELKPERLAFDDYQDQEISICGKLFRADMSGALYWPAENALIVADLHLEKGSSYARRGQLLPPYDTRETLNKLAAAIDRYDAATVIALGDSLHDVDAATRIGIEDLEILQIMQEDREWIWVTGNHDPHITERLGGHVVGDIVVEGITLRHEPHVGHMTHEIAGHLHPAAKISMHGYTLRRPCFVGNGRRLVLPAFGSYAGGLNILAEPFAPLFGLEGMQAWLLGQEGLYPVASRLLRED</sequence>
<dbReference type="PANTHER" id="PTHR39323:SF1">
    <property type="entry name" value="BLR1149 PROTEIN"/>
    <property type="match status" value="1"/>
</dbReference>
<protein>
    <recommendedName>
        <fullName evidence="3">ICC-like protein phosphoesterase</fullName>
    </recommendedName>
</protein>
<keyword evidence="2" id="KW-1185">Reference proteome</keyword>
<accession>A0A109BC56</accession>
<dbReference type="InterPro" id="IPR029052">
    <property type="entry name" value="Metallo-depent_PP-like"/>
</dbReference>
<dbReference type="RefSeq" id="WP_068463346.1">
    <property type="nucleotide sequence ID" value="NZ_LMTR01000078.1"/>
</dbReference>